<evidence type="ECO:0000256" key="2">
    <source>
        <dbReference type="ARBA" id="ARBA00022448"/>
    </source>
</evidence>
<sequence>MVPSASGSETRAPREAVRFYLLDHETPIGKAIDVALLGLNLVFVAVFVVETYPIGDRFRGDLWALEVAIALVFAAEYALRLYGARDRTAEALNPYTVVDLLAILPTLSILVLPASLGVLNVGFLRVVRVVRVLRFYRFTRDAEFFFGTVSDNTLRAMKLFLTILVLLFAAAGLFYSAEHAANPDVATFGDAFYYTVVTLSTVGFGDIVPHTELGRWVTVAAILAAIVVIPRQAGRVLREWTSREKVNVTCPNCGLAHHDPDASHCKACGHVIYQEFDSRE</sequence>
<dbReference type="Gene3D" id="1.10.287.70">
    <property type="match status" value="1"/>
</dbReference>
<evidence type="ECO:0000256" key="6">
    <source>
        <dbReference type="ARBA" id="ARBA00022958"/>
    </source>
</evidence>
<comment type="subcellular location">
    <subcellularLocation>
        <location evidence="1">Membrane</location>
        <topology evidence="1">Multi-pass membrane protein</topology>
    </subcellularLocation>
</comment>
<accession>A0ABD5MEK8</accession>
<dbReference type="InterPro" id="IPR047871">
    <property type="entry name" value="K_chnl_Slo-like"/>
</dbReference>
<dbReference type="SUPFAM" id="SSF81324">
    <property type="entry name" value="Voltage-gated potassium channels"/>
    <property type="match status" value="1"/>
</dbReference>
<dbReference type="Pfam" id="PF00520">
    <property type="entry name" value="Ion_trans"/>
    <property type="match status" value="1"/>
</dbReference>
<dbReference type="InterPro" id="IPR005821">
    <property type="entry name" value="Ion_trans_dom"/>
</dbReference>
<feature type="transmembrane region" description="Helical" evidence="11">
    <location>
        <begin position="31"/>
        <end position="50"/>
    </location>
</feature>
<keyword evidence="10" id="KW-0407">Ion channel</keyword>
<evidence type="ECO:0000256" key="5">
    <source>
        <dbReference type="ARBA" id="ARBA00022826"/>
    </source>
</evidence>
<proteinExistence type="predicted"/>
<keyword evidence="2" id="KW-0813">Transport</keyword>
<dbReference type="InterPro" id="IPR027359">
    <property type="entry name" value="Volt_channel_dom_sf"/>
</dbReference>
<organism evidence="13 14">
    <name type="scientific">Halobellus rubicundus</name>
    <dbReference type="NCBI Taxonomy" id="2996466"/>
    <lineage>
        <taxon>Archaea</taxon>
        <taxon>Methanobacteriati</taxon>
        <taxon>Methanobacteriota</taxon>
        <taxon>Stenosarchaea group</taxon>
        <taxon>Halobacteria</taxon>
        <taxon>Halobacteriales</taxon>
        <taxon>Haloferacaceae</taxon>
        <taxon>Halobellus</taxon>
    </lineage>
</organism>
<evidence type="ECO:0000313" key="14">
    <source>
        <dbReference type="Proteomes" id="UP001570511"/>
    </source>
</evidence>
<keyword evidence="6" id="KW-0630">Potassium</keyword>
<keyword evidence="7 11" id="KW-1133">Transmembrane helix</keyword>
<dbReference type="Proteomes" id="UP001570511">
    <property type="component" value="Unassembled WGS sequence"/>
</dbReference>
<feature type="transmembrane region" description="Helical" evidence="11">
    <location>
        <begin position="213"/>
        <end position="230"/>
    </location>
</feature>
<evidence type="ECO:0000256" key="10">
    <source>
        <dbReference type="ARBA" id="ARBA00023303"/>
    </source>
</evidence>
<feature type="transmembrane region" description="Helical" evidence="11">
    <location>
        <begin position="159"/>
        <end position="177"/>
    </location>
</feature>
<evidence type="ECO:0000313" key="13">
    <source>
        <dbReference type="EMBL" id="MFA1612347.1"/>
    </source>
</evidence>
<feature type="transmembrane region" description="Helical" evidence="11">
    <location>
        <begin position="62"/>
        <end position="82"/>
    </location>
</feature>
<feature type="transmembrane region" description="Helical" evidence="11">
    <location>
        <begin position="102"/>
        <end position="127"/>
    </location>
</feature>
<dbReference type="RefSeq" id="WP_372391232.1">
    <property type="nucleotide sequence ID" value="NZ_JBGNYA010000001.1"/>
</dbReference>
<protein>
    <submittedName>
        <fullName evidence="13">Ion transporter</fullName>
    </submittedName>
</protein>
<evidence type="ECO:0000256" key="4">
    <source>
        <dbReference type="ARBA" id="ARBA00022692"/>
    </source>
</evidence>
<evidence type="ECO:0000256" key="1">
    <source>
        <dbReference type="ARBA" id="ARBA00004141"/>
    </source>
</evidence>
<keyword evidence="14" id="KW-1185">Reference proteome</keyword>
<dbReference type="EMBL" id="JBGNYA010000001">
    <property type="protein sequence ID" value="MFA1612347.1"/>
    <property type="molecule type" value="Genomic_DNA"/>
</dbReference>
<dbReference type="AlphaFoldDB" id="A0ABD5MEK8"/>
<dbReference type="GO" id="GO:0005267">
    <property type="term" value="F:potassium channel activity"/>
    <property type="evidence" value="ECO:0007669"/>
    <property type="project" value="UniProtKB-KW"/>
</dbReference>
<evidence type="ECO:0000256" key="7">
    <source>
        <dbReference type="ARBA" id="ARBA00022989"/>
    </source>
</evidence>
<keyword evidence="9 11" id="KW-0472">Membrane</keyword>
<evidence type="ECO:0000259" key="12">
    <source>
        <dbReference type="Pfam" id="PF00520"/>
    </source>
</evidence>
<dbReference type="PRINTS" id="PR00169">
    <property type="entry name" value="KCHANNEL"/>
</dbReference>
<comment type="caution">
    <text evidence="13">The sequence shown here is derived from an EMBL/GenBank/DDBJ whole genome shotgun (WGS) entry which is preliminary data.</text>
</comment>
<dbReference type="GO" id="GO:0016020">
    <property type="term" value="C:membrane"/>
    <property type="evidence" value="ECO:0007669"/>
    <property type="project" value="UniProtKB-SubCell"/>
</dbReference>
<feature type="domain" description="Ion transport" evidence="12">
    <location>
        <begin position="35"/>
        <end position="228"/>
    </location>
</feature>
<keyword evidence="3" id="KW-0633">Potassium transport</keyword>
<dbReference type="PANTHER" id="PTHR10027">
    <property type="entry name" value="CALCIUM-ACTIVATED POTASSIUM CHANNEL ALPHA CHAIN"/>
    <property type="match status" value="1"/>
</dbReference>
<keyword evidence="4 11" id="KW-0812">Transmembrane</keyword>
<evidence type="ECO:0000256" key="3">
    <source>
        <dbReference type="ARBA" id="ARBA00022538"/>
    </source>
</evidence>
<dbReference type="PANTHER" id="PTHR10027:SF10">
    <property type="entry name" value="SLOWPOKE 2, ISOFORM D"/>
    <property type="match status" value="1"/>
</dbReference>
<gene>
    <name evidence="13" type="ORF">OS889_15230</name>
</gene>
<evidence type="ECO:0000256" key="11">
    <source>
        <dbReference type="SAM" id="Phobius"/>
    </source>
</evidence>
<keyword evidence="8" id="KW-0406">Ion transport</keyword>
<evidence type="ECO:0000256" key="9">
    <source>
        <dbReference type="ARBA" id="ARBA00023136"/>
    </source>
</evidence>
<dbReference type="Gene3D" id="1.20.120.350">
    <property type="entry name" value="Voltage-gated potassium channels. Chain C"/>
    <property type="match status" value="1"/>
</dbReference>
<reference evidence="13 14" key="1">
    <citation type="submission" date="2024-08" db="EMBL/GenBank/DDBJ databases">
        <title>Halobellus sp. MBLA0158 whole genome sequence.</title>
        <authorList>
            <person name="Hwang C.Y."/>
            <person name="Cho E.-S."/>
            <person name="Seo M.-J."/>
        </authorList>
    </citation>
    <scope>NUCLEOTIDE SEQUENCE [LARGE SCALE GENOMIC DNA]</scope>
    <source>
        <strain evidence="13 14">MBLA0158</strain>
    </source>
</reference>
<keyword evidence="5" id="KW-0631">Potassium channel</keyword>
<name>A0ABD5MEK8_9EURY</name>
<evidence type="ECO:0000256" key="8">
    <source>
        <dbReference type="ARBA" id="ARBA00023065"/>
    </source>
</evidence>